<evidence type="ECO:0000313" key="2">
    <source>
        <dbReference type="Proteomes" id="UP000324800"/>
    </source>
</evidence>
<sequence>MSFYSNETKKTNFVFAHLVGQVARIRLIDGLLYIGIYSGSKSDGDDSIIRLSQCTQYTKAFSQPHPFIQIKESNIAEIYFPSCSLIPPNSKKKAFTDVEITDNKGQAVFEGEFKNFFSDDIIPSDSFQTLEGQSSKHDLEWDQYKVNMDK</sequence>
<gene>
    <name evidence="1" type="ORF">EZS28_027114</name>
</gene>
<comment type="caution">
    <text evidence="1">The sequence shown here is derived from an EMBL/GenBank/DDBJ whole genome shotgun (WGS) entry which is preliminary data.</text>
</comment>
<dbReference type="Proteomes" id="UP000324800">
    <property type="component" value="Unassembled WGS sequence"/>
</dbReference>
<organism evidence="1 2">
    <name type="scientific">Streblomastix strix</name>
    <dbReference type="NCBI Taxonomy" id="222440"/>
    <lineage>
        <taxon>Eukaryota</taxon>
        <taxon>Metamonada</taxon>
        <taxon>Preaxostyla</taxon>
        <taxon>Oxymonadida</taxon>
        <taxon>Streblomastigidae</taxon>
        <taxon>Streblomastix</taxon>
    </lineage>
</organism>
<name>A0A5J4V3M3_9EUKA</name>
<evidence type="ECO:0000313" key="1">
    <source>
        <dbReference type="EMBL" id="KAA6377359.1"/>
    </source>
</evidence>
<accession>A0A5J4V3M3</accession>
<dbReference type="EMBL" id="SNRW01009883">
    <property type="protein sequence ID" value="KAA6377359.1"/>
    <property type="molecule type" value="Genomic_DNA"/>
</dbReference>
<proteinExistence type="predicted"/>
<dbReference type="AlphaFoldDB" id="A0A5J4V3M3"/>
<dbReference type="OrthoDB" id="2275718at2759"/>
<protein>
    <submittedName>
        <fullName evidence="1">Uncharacterized protein</fullName>
    </submittedName>
</protein>
<reference evidence="1 2" key="1">
    <citation type="submission" date="2019-03" db="EMBL/GenBank/DDBJ databases">
        <title>Single cell metagenomics reveals metabolic interactions within the superorganism composed of flagellate Streblomastix strix and complex community of Bacteroidetes bacteria on its surface.</title>
        <authorList>
            <person name="Treitli S.C."/>
            <person name="Kolisko M."/>
            <person name="Husnik F."/>
            <person name="Keeling P."/>
            <person name="Hampl V."/>
        </authorList>
    </citation>
    <scope>NUCLEOTIDE SEQUENCE [LARGE SCALE GENOMIC DNA]</scope>
    <source>
        <strain evidence="1">ST1C</strain>
    </source>
</reference>